<comment type="catalytic activity">
    <reaction evidence="4">
        <text>uridine(13) in tRNA = pseudouridine(13) in tRNA</text>
        <dbReference type="Rhea" id="RHEA:42540"/>
        <dbReference type="Rhea" id="RHEA-COMP:10105"/>
        <dbReference type="Rhea" id="RHEA-COMP:10106"/>
        <dbReference type="ChEBI" id="CHEBI:65314"/>
        <dbReference type="ChEBI" id="CHEBI:65315"/>
        <dbReference type="EC" id="5.4.99.27"/>
    </reaction>
</comment>
<dbReference type="Proteomes" id="UP000279457">
    <property type="component" value="Unassembled WGS sequence"/>
</dbReference>
<dbReference type="HAMAP" id="MF_01082">
    <property type="entry name" value="TruD"/>
    <property type="match status" value="1"/>
</dbReference>
<dbReference type="SUPFAM" id="SSF55120">
    <property type="entry name" value="Pseudouridine synthase"/>
    <property type="match status" value="1"/>
</dbReference>
<dbReference type="FunFam" id="3.30.2350.20:FF:000001">
    <property type="entry name" value="tRNA pseudouridine synthase D"/>
    <property type="match status" value="1"/>
</dbReference>
<dbReference type="OrthoDB" id="1550679at2"/>
<accession>A0A3N6TXY3</accession>
<dbReference type="GO" id="GO:0005829">
    <property type="term" value="C:cytosol"/>
    <property type="evidence" value="ECO:0007669"/>
    <property type="project" value="TreeGrafter"/>
</dbReference>
<dbReference type="CDD" id="cd02575">
    <property type="entry name" value="PseudoU_synth_EcTruD"/>
    <property type="match status" value="1"/>
</dbReference>
<dbReference type="AlphaFoldDB" id="A0A3N6TXY3"/>
<dbReference type="InterPro" id="IPR011760">
    <property type="entry name" value="PsdUridine_synth_TruD_insert"/>
</dbReference>
<dbReference type="InterPro" id="IPR001656">
    <property type="entry name" value="PsdUridine_synth_TruD"/>
</dbReference>
<dbReference type="NCBIfam" id="TIGR00094">
    <property type="entry name" value="tRNA_TruD_broad"/>
    <property type="match status" value="1"/>
</dbReference>
<evidence type="ECO:0000313" key="7">
    <source>
        <dbReference type="Proteomes" id="UP000279457"/>
    </source>
</evidence>
<feature type="active site" description="Nucleophile" evidence="4">
    <location>
        <position position="79"/>
    </location>
</feature>
<evidence type="ECO:0000313" key="6">
    <source>
        <dbReference type="EMBL" id="RQM40142.1"/>
    </source>
</evidence>
<dbReference type="GO" id="GO:0003723">
    <property type="term" value="F:RNA binding"/>
    <property type="evidence" value="ECO:0007669"/>
    <property type="project" value="InterPro"/>
</dbReference>
<feature type="binding site" evidence="4">
    <location>
        <position position="128"/>
    </location>
    <ligand>
        <name>substrate</name>
    </ligand>
</feature>
<dbReference type="Gene3D" id="3.30.2350.20">
    <property type="entry name" value="TruD, catalytic domain"/>
    <property type="match status" value="1"/>
</dbReference>
<dbReference type="InterPro" id="IPR043165">
    <property type="entry name" value="TruD_insert_sf"/>
</dbReference>
<protein>
    <recommendedName>
        <fullName evidence="4">tRNA pseudouridine synthase D</fullName>
        <ecNumber evidence="4">5.4.99.27</ecNumber>
    </recommendedName>
    <alternativeName>
        <fullName evidence="4">tRNA pseudouridine(13) synthase</fullName>
    </alternativeName>
    <alternativeName>
        <fullName evidence="4">tRNA pseudouridylate synthase D</fullName>
    </alternativeName>
    <alternativeName>
        <fullName evidence="4">tRNA-uridine isomerase D</fullName>
    </alternativeName>
</protein>
<feature type="domain" description="TRUD" evidence="5">
    <location>
        <begin position="154"/>
        <end position="303"/>
    </location>
</feature>
<dbReference type="Gene3D" id="3.30.2340.10">
    <property type="entry name" value="TruD, insertion domain"/>
    <property type="match status" value="1"/>
</dbReference>
<evidence type="ECO:0000256" key="4">
    <source>
        <dbReference type="HAMAP-Rule" id="MF_01082"/>
    </source>
</evidence>
<feature type="binding site" evidence="4">
    <location>
        <position position="26"/>
    </location>
    <ligand>
        <name>substrate</name>
    </ligand>
</feature>
<dbReference type="NCBIfam" id="NF002155">
    <property type="entry name" value="PRK00984.1-4"/>
    <property type="match status" value="1"/>
</dbReference>
<dbReference type="InterPro" id="IPR042214">
    <property type="entry name" value="TruD_catalytic"/>
</dbReference>
<dbReference type="EC" id="5.4.99.27" evidence="4"/>
<evidence type="ECO:0000256" key="1">
    <source>
        <dbReference type="ARBA" id="ARBA00007953"/>
    </source>
</evidence>
<proteinExistence type="inferred from homology"/>
<reference evidence="6 7" key="1">
    <citation type="submission" date="2018-10" db="EMBL/GenBank/DDBJ databases">
        <title>Draft genome sequence for the type isolate of Erwinia psidii, agent causal of bacterial blight in guava (Psidium guajava) and wilt and die-back of Eucalyptus spp.</title>
        <authorList>
            <person name="Hermenegildo P.S."/>
            <person name="Santos S.A."/>
            <person name="Guimaraes L.M.S."/>
            <person name="Vidigal P.M.P."/>
            <person name="Pereira I.C."/>
            <person name="Badel J.L."/>
            <person name="Alfenas-Zerbini P."/>
            <person name="Ferreira M.A.S.V."/>
            <person name="Alfenas A.C."/>
        </authorList>
    </citation>
    <scope>NUCLEOTIDE SEQUENCE [LARGE SCALE GENOMIC DNA]</scope>
    <source>
        <strain evidence="6 7">IBSBF 435</strain>
    </source>
</reference>
<organism evidence="6 7">
    <name type="scientific">Erwinia psidii</name>
    <dbReference type="NCBI Taxonomy" id="69224"/>
    <lineage>
        <taxon>Bacteria</taxon>
        <taxon>Pseudomonadati</taxon>
        <taxon>Pseudomonadota</taxon>
        <taxon>Gammaproteobacteria</taxon>
        <taxon>Enterobacterales</taxon>
        <taxon>Erwiniaceae</taxon>
        <taxon>Erwinia</taxon>
    </lineage>
</organism>
<dbReference type="EMBL" id="RHHM01000001">
    <property type="protein sequence ID" value="RQM40142.1"/>
    <property type="molecule type" value="Genomic_DNA"/>
</dbReference>
<keyword evidence="3 4" id="KW-0413">Isomerase</keyword>
<dbReference type="PROSITE" id="PS50984">
    <property type="entry name" value="TRUD"/>
    <property type="match status" value="1"/>
</dbReference>
<evidence type="ECO:0000256" key="3">
    <source>
        <dbReference type="ARBA" id="ARBA00023235"/>
    </source>
</evidence>
<dbReference type="InterPro" id="IPR020103">
    <property type="entry name" value="PsdUridine_synth_cat_dom_sf"/>
</dbReference>
<comment type="similarity">
    <text evidence="1 4">Belongs to the pseudouridine synthase TruD family.</text>
</comment>
<comment type="caution">
    <text evidence="6">The sequence shown here is derived from an EMBL/GenBank/DDBJ whole genome shotgun (WGS) entry which is preliminary data.</text>
</comment>
<dbReference type="PANTHER" id="PTHR47811:SF1">
    <property type="entry name" value="TRNA PSEUDOURIDINE SYNTHASE D"/>
    <property type="match status" value="1"/>
</dbReference>
<evidence type="ECO:0000259" key="5">
    <source>
        <dbReference type="PROSITE" id="PS50984"/>
    </source>
</evidence>
<dbReference type="Pfam" id="PF01142">
    <property type="entry name" value="TruD"/>
    <property type="match status" value="2"/>
</dbReference>
<dbReference type="InterPro" id="IPR020119">
    <property type="entry name" value="PsdUridine_synth_TruD_CS"/>
</dbReference>
<dbReference type="GO" id="GO:0031119">
    <property type="term" value="P:tRNA pseudouridine synthesis"/>
    <property type="evidence" value="ECO:0007669"/>
    <property type="project" value="UniProtKB-UniRule"/>
</dbReference>
<dbReference type="InterPro" id="IPR050170">
    <property type="entry name" value="TruD_pseudoU_synthase"/>
</dbReference>
<keyword evidence="2 4" id="KW-0819">tRNA processing</keyword>
<sequence length="349" mass="39202">MDFTDLRWLHGQPVATGVVKANPEDFIVIEDLGYRPDGEGEQVLVRMRKIGCNTRFVAEALAKFAGVHPRDVSFAGMKDRHAVTEQWFCLRIPGKETPDFSTFQLDGCEVLESARHRRKLRTGALQGNAFRLVLRQISHRNEVEKRLQQIVAAGVPNYFGMQRFGHNGNNLLMATRWAANDIAVRERNKRSFLLSAARSALFNQIVSERLMQQNSLCTLMAGDALQLTGRGSWFVAQQDDMAALQTRINDNELRITAPLPGKGAWGSEDAALAFEQHCLSDDLLLRGLLEREGVEAARRAMLLIPRDLRWCWQDDANVELAFWLPAGSFATSVLREVLQQKDGDAAVDE</sequence>
<dbReference type="RefSeq" id="WP_124231578.1">
    <property type="nucleotide sequence ID" value="NZ_RHHM01000001.1"/>
</dbReference>
<keyword evidence="7" id="KW-1185">Reference proteome</keyword>
<comment type="function">
    <text evidence="4">Responsible for synthesis of pseudouridine from uracil-13 in transfer RNAs.</text>
</comment>
<dbReference type="PROSITE" id="PS01268">
    <property type="entry name" value="UPF0024"/>
    <property type="match status" value="1"/>
</dbReference>
<gene>
    <name evidence="4 6" type="primary">truD</name>
    <name evidence="6" type="ORF">EB241_02315</name>
</gene>
<evidence type="ECO:0000256" key="2">
    <source>
        <dbReference type="ARBA" id="ARBA00022694"/>
    </source>
</evidence>
<dbReference type="PANTHER" id="PTHR47811">
    <property type="entry name" value="TRNA PSEUDOURIDINE SYNTHASE D"/>
    <property type="match status" value="1"/>
</dbReference>
<feature type="binding site" evidence="4">
    <location>
        <position position="329"/>
    </location>
    <ligand>
        <name>substrate</name>
    </ligand>
</feature>
<name>A0A3N6TXY3_9GAMM</name>
<dbReference type="GO" id="GO:0160150">
    <property type="term" value="F:tRNA pseudouridine(13) synthase activity"/>
    <property type="evidence" value="ECO:0007669"/>
    <property type="project" value="UniProtKB-EC"/>
</dbReference>